<dbReference type="GO" id="GO:0016811">
    <property type="term" value="F:hydrolase activity, acting on carbon-nitrogen (but not peptide) bonds, in linear amides"/>
    <property type="evidence" value="ECO:0007669"/>
    <property type="project" value="TreeGrafter"/>
</dbReference>
<keyword evidence="2" id="KW-1185">Reference proteome</keyword>
<evidence type="ECO:0008006" key="3">
    <source>
        <dbReference type="Google" id="ProtNLM"/>
    </source>
</evidence>
<dbReference type="InterPro" id="IPR003737">
    <property type="entry name" value="GlcNAc_PI_deacetylase-related"/>
</dbReference>
<name>A0A328VE64_9CHLR</name>
<dbReference type="InterPro" id="IPR024078">
    <property type="entry name" value="LmbE-like_dom_sf"/>
</dbReference>
<dbReference type="Proteomes" id="UP000248706">
    <property type="component" value="Unassembled WGS sequence"/>
</dbReference>
<dbReference type="RefSeq" id="WP_189361603.1">
    <property type="nucleotide sequence ID" value="NZ_MCIF01000002.1"/>
</dbReference>
<dbReference type="AlphaFoldDB" id="A0A328VE64"/>
<evidence type="ECO:0000313" key="2">
    <source>
        <dbReference type="Proteomes" id="UP000248706"/>
    </source>
</evidence>
<dbReference type="EMBL" id="MCIF01000002">
    <property type="protein sequence ID" value="RAQ95827.1"/>
    <property type="molecule type" value="Genomic_DNA"/>
</dbReference>
<comment type="caution">
    <text evidence="1">The sequence shown here is derived from an EMBL/GenBank/DDBJ whole genome shotgun (WGS) entry which is preliminary data.</text>
</comment>
<dbReference type="PANTHER" id="PTHR12993:SF28">
    <property type="entry name" value="LMBE FAMILY PROTEIN"/>
    <property type="match status" value="1"/>
</dbReference>
<evidence type="ECO:0000313" key="1">
    <source>
        <dbReference type="EMBL" id="RAQ95827.1"/>
    </source>
</evidence>
<dbReference type="SUPFAM" id="SSF102588">
    <property type="entry name" value="LmbE-like"/>
    <property type="match status" value="1"/>
</dbReference>
<organism evidence="1 2">
    <name type="scientific">Thermogemmatispora tikiterensis</name>
    <dbReference type="NCBI Taxonomy" id="1825093"/>
    <lineage>
        <taxon>Bacteria</taxon>
        <taxon>Bacillati</taxon>
        <taxon>Chloroflexota</taxon>
        <taxon>Ktedonobacteria</taxon>
        <taxon>Thermogemmatisporales</taxon>
        <taxon>Thermogemmatisporaceae</taxon>
        <taxon>Thermogemmatispora</taxon>
    </lineage>
</organism>
<dbReference type="Pfam" id="PF02585">
    <property type="entry name" value="PIG-L"/>
    <property type="match status" value="1"/>
</dbReference>
<proteinExistence type="predicted"/>
<dbReference type="Gene3D" id="3.40.50.10320">
    <property type="entry name" value="LmbE-like"/>
    <property type="match status" value="1"/>
</dbReference>
<sequence>MTASSVLVPPGGETVAVIVAHPDDAESFCGGTIARLVQEDHVVHYLIVTHGEKGSDDPQMTPERLRLLRKQEQQAAAQLLGVQTVTFLEGYVDGVVTASLALREALVRFLRTIRPEVVLTFDPWKRYELHPDHRAVGWATVDAIAAARGRLDYPEQVEMGLAPHTVRQIYFFNTDQPNHWVDISAVFERKVEARCCHVSQLRPGRHPSGYLRRWAEEAGTAAGLSLAEAFHFMGL</sequence>
<gene>
    <name evidence="1" type="ORF">A4R35_09790</name>
</gene>
<protein>
    <recommendedName>
        <fullName evidence="3">GlcNAc-PI de-N-acetylase</fullName>
    </recommendedName>
</protein>
<accession>A0A328VE64</accession>
<dbReference type="PANTHER" id="PTHR12993">
    <property type="entry name" value="N-ACETYLGLUCOSAMINYL-PHOSPHATIDYLINOSITOL DE-N-ACETYLASE-RELATED"/>
    <property type="match status" value="1"/>
</dbReference>
<reference evidence="1 2" key="1">
    <citation type="submission" date="2016-08" db="EMBL/GenBank/DDBJ databases">
        <title>Analysis of Carbohydrate Active Enzymes in Thermogemmatispora T81 Reveals Carbohydrate Degradation Ability.</title>
        <authorList>
            <person name="Tomazini A."/>
            <person name="Lal S."/>
            <person name="Stott M."/>
            <person name="Henrissat B."/>
            <person name="Polikarpov I."/>
            <person name="Sparling R."/>
            <person name="Levin D.B."/>
        </authorList>
    </citation>
    <scope>NUCLEOTIDE SEQUENCE [LARGE SCALE GENOMIC DNA]</scope>
    <source>
        <strain evidence="1 2">T81</strain>
    </source>
</reference>